<dbReference type="EMBL" id="JASCIS010000004">
    <property type="protein sequence ID" value="MDI3418034.1"/>
    <property type="molecule type" value="Genomic_DNA"/>
</dbReference>
<evidence type="ECO:0000256" key="1">
    <source>
        <dbReference type="ARBA" id="ARBA00000085"/>
    </source>
</evidence>
<proteinExistence type="predicted"/>
<evidence type="ECO:0000256" key="9">
    <source>
        <dbReference type="SAM" id="MobiDB-lite"/>
    </source>
</evidence>
<gene>
    <name evidence="13" type="ORF">QIT00_05570</name>
</gene>
<evidence type="ECO:0000256" key="4">
    <source>
        <dbReference type="ARBA" id="ARBA00022679"/>
    </source>
</evidence>
<keyword evidence="14" id="KW-1185">Reference proteome</keyword>
<organism evidence="13 14">
    <name type="scientific">Streptomyces luteolus</name>
    <dbReference type="NCBI Taxonomy" id="3043615"/>
    <lineage>
        <taxon>Bacteria</taxon>
        <taxon>Bacillati</taxon>
        <taxon>Actinomycetota</taxon>
        <taxon>Actinomycetes</taxon>
        <taxon>Kitasatosporales</taxon>
        <taxon>Streptomycetaceae</taxon>
        <taxon>Streptomyces</taxon>
    </lineage>
</organism>
<evidence type="ECO:0000256" key="3">
    <source>
        <dbReference type="ARBA" id="ARBA00022553"/>
    </source>
</evidence>
<dbReference type="InterPro" id="IPR036890">
    <property type="entry name" value="HATPase_C_sf"/>
</dbReference>
<feature type="domain" description="Histidine kinase/HSP90-like ATPase" evidence="11">
    <location>
        <begin position="294"/>
        <end position="391"/>
    </location>
</feature>
<keyword evidence="10" id="KW-0812">Transmembrane</keyword>
<accession>A0ABT6SR04</accession>
<keyword evidence="4" id="KW-0808">Transferase</keyword>
<dbReference type="Pfam" id="PF02518">
    <property type="entry name" value="HATPase_c"/>
    <property type="match status" value="1"/>
</dbReference>
<dbReference type="PANTHER" id="PTHR24421:SF10">
    <property type="entry name" value="NITRATE_NITRITE SENSOR PROTEIN NARQ"/>
    <property type="match status" value="1"/>
</dbReference>
<protein>
    <recommendedName>
        <fullName evidence="2">histidine kinase</fullName>
        <ecNumber evidence="2">2.7.13.3</ecNumber>
    </recommendedName>
</protein>
<feature type="compositionally biased region" description="Low complexity" evidence="9">
    <location>
        <begin position="543"/>
        <end position="565"/>
    </location>
</feature>
<dbReference type="EC" id="2.7.13.3" evidence="2"/>
<dbReference type="InterPro" id="IPR003594">
    <property type="entry name" value="HATPase_dom"/>
</dbReference>
<keyword evidence="5" id="KW-0547">Nucleotide-binding</keyword>
<feature type="domain" description="Signal transduction histidine kinase subgroup 3 dimerisation and phosphoacceptor" evidence="12">
    <location>
        <begin position="179"/>
        <end position="243"/>
    </location>
</feature>
<feature type="transmembrane region" description="Helical" evidence="10">
    <location>
        <begin position="64"/>
        <end position="85"/>
    </location>
</feature>
<dbReference type="PANTHER" id="PTHR24421">
    <property type="entry name" value="NITRATE/NITRITE SENSOR PROTEIN NARX-RELATED"/>
    <property type="match status" value="1"/>
</dbReference>
<keyword evidence="7" id="KW-0067">ATP-binding</keyword>
<dbReference type="Gene3D" id="3.30.565.10">
    <property type="entry name" value="Histidine kinase-like ATPase, C-terminal domain"/>
    <property type="match status" value="1"/>
</dbReference>
<dbReference type="SUPFAM" id="SSF55874">
    <property type="entry name" value="ATPase domain of HSP90 chaperone/DNA topoisomerase II/histidine kinase"/>
    <property type="match status" value="1"/>
</dbReference>
<feature type="region of interest" description="Disordered" evidence="9">
    <location>
        <begin position="540"/>
        <end position="565"/>
    </location>
</feature>
<keyword evidence="3" id="KW-0597">Phosphoprotein</keyword>
<feature type="region of interest" description="Disordered" evidence="9">
    <location>
        <begin position="489"/>
        <end position="511"/>
    </location>
</feature>
<feature type="transmembrane region" description="Helical" evidence="10">
    <location>
        <begin position="34"/>
        <end position="52"/>
    </location>
</feature>
<evidence type="ECO:0000256" key="8">
    <source>
        <dbReference type="ARBA" id="ARBA00023012"/>
    </source>
</evidence>
<feature type="transmembrane region" description="Helical" evidence="10">
    <location>
        <begin position="97"/>
        <end position="117"/>
    </location>
</feature>
<name>A0ABT6SR04_9ACTN</name>
<comment type="caution">
    <text evidence="13">The sequence shown here is derived from an EMBL/GenBank/DDBJ whole genome shotgun (WGS) entry which is preliminary data.</text>
</comment>
<evidence type="ECO:0000256" key="10">
    <source>
        <dbReference type="SAM" id="Phobius"/>
    </source>
</evidence>
<feature type="transmembrane region" description="Helical" evidence="10">
    <location>
        <begin position="123"/>
        <end position="148"/>
    </location>
</feature>
<feature type="transmembrane region" description="Helical" evidence="10">
    <location>
        <begin position="425"/>
        <end position="449"/>
    </location>
</feature>
<comment type="catalytic activity">
    <reaction evidence="1">
        <text>ATP + protein L-histidine = ADP + protein N-phospho-L-histidine.</text>
        <dbReference type="EC" id="2.7.13.3"/>
    </reaction>
</comment>
<evidence type="ECO:0000256" key="7">
    <source>
        <dbReference type="ARBA" id="ARBA00022840"/>
    </source>
</evidence>
<keyword evidence="8" id="KW-0902">Two-component regulatory system</keyword>
<evidence type="ECO:0000259" key="12">
    <source>
        <dbReference type="Pfam" id="PF07730"/>
    </source>
</evidence>
<dbReference type="GO" id="GO:0016301">
    <property type="term" value="F:kinase activity"/>
    <property type="evidence" value="ECO:0007669"/>
    <property type="project" value="UniProtKB-KW"/>
</dbReference>
<evidence type="ECO:0000259" key="11">
    <source>
        <dbReference type="Pfam" id="PF02518"/>
    </source>
</evidence>
<dbReference type="CDD" id="cd16917">
    <property type="entry name" value="HATPase_UhpB-NarQ-NarX-like"/>
    <property type="match status" value="1"/>
</dbReference>
<evidence type="ECO:0000313" key="13">
    <source>
        <dbReference type="EMBL" id="MDI3418034.1"/>
    </source>
</evidence>
<dbReference type="InterPro" id="IPR011712">
    <property type="entry name" value="Sig_transdc_His_kin_sub3_dim/P"/>
</dbReference>
<evidence type="ECO:0000256" key="5">
    <source>
        <dbReference type="ARBA" id="ARBA00022741"/>
    </source>
</evidence>
<evidence type="ECO:0000256" key="6">
    <source>
        <dbReference type="ARBA" id="ARBA00022777"/>
    </source>
</evidence>
<dbReference type="Gene3D" id="1.20.5.1930">
    <property type="match status" value="1"/>
</dbReference>
<dbReference type="Proteomes" id="UP001237105">
    <property type="component" value="Unassembled WGS sequence"/>
</dbReference>
<keyword evidence="10" id="KW-1133">Transmembrane helix</keyword>
<reference evidence="13 14" key="1">
    <citation type="submission" date="2023-05" db="EMBL/GenBank/DDBJ databases">
        <title>Draft genome sequence of Streptomyces sp. B-S-A12 isolated from a cave soil in Thailand.</title>
        <authorList>
            <person name="Chamroensaksri N."/>
            <person name="Muangham S."/>
        </authorList>
    </citation>
    <scope>NUCLEOTIDE SEQUENCE [LARGE SCALE GENOMIC DNA]</scope>
    <source>
        <strain evidence="13 14">B-S-A12</strain>
    </source>
</reference>
<keyword evidence="6 13" id="KW-0418">Kinase</keyword>
<keyword evidence="10" id="KW-0472">Membrane</keyword>
<evidence type="ECO:0000256" key="2">
    <source>
        <dbReference type="ARBA" id="ARBA00012438"/>
    </source>
</evidence>
<dbReference type="RefSeq" id="WP_282533956.1">
    <property type="nucleotide sequence ID" value="NZ_JASCIS010000004.1"/>
</dbReference>
<sequence length="565" mass="59159">MRGRKLWRAGFEATAGGILVLGTFSVANSLGDALAPDLLVLLVLCALALLVVRRRYPLASGLGLAALMGVVPAVGLLTGIAAYTATRQLTVARRRTVLLLAGSVLAIVSCGLTAPYTGVGPPIFGVALGAVLAATTVLVPGLVGAAAGQQDRLLLALRERTAAAEEAERQADSASRIHERSRIAAEMHDLVGHRLSLISLHAGGLELALREQAPDLQGEAALVRGATRDAMRELREVLGVLGPLGRDTGTDALTDATGTRADIEALVEESRGGGVLVDLTWSGPDLDRREARVRRAVHRVVRESLTNVHRYAAGARVDVTVTHDEQRVRITVRNGVPPAGAAPPAARDAERIGTGRGLTGLRERVALLGGTLAAGPTPPGGFEVAADLPAEPETVPETDAPAEPAYAHAPEAASGRGLPGMQRRLADAATGLLGLAGVGVMMLFGMVLVDQARPGQNYEPPADPRLGMSRDEVQAALYGEGDEARAAAFGREPPRPKSATSCMYPFTGNDPKHREEGEMELVRYCFTGDKLTAIDRFTVPLVTEPTDTPSPTAPTTSTEPQEQQP</sequence>
<evidence type="ECO:0000313" key="14">
    <source>
        <dbReference type="Proteomes" id="UP001237105"/>
    </source>
</evidence>
<dbReference type="InterPro" id="IPR050482">
    <property type="entry name" value="Sensor_HK_TwoCompSys"/>
</dbReference>
<dbReference type="Pfam" id="PF07730">
    <property type="entry name" value="HisKA_3"/>
    <property type="match status" value="1"/>
</dbReference>